<feature type="domain" description="Immunoglobulin" evidence="2">
    <location>
        <begin position="600"/>
        <end position="686"/>
    </location>
</feature>
<dbReference type="RefSeq" id="WP_120213766.1">
    <property type="nucleotide sequence ID" value="NZ_BMCW01000004.1"/>
</dbReference>
<evidence type="ECO:0000256" key="1">
    <source>
        <dbReference type="ARBA" id="ARBA00022729"/>
    </source>
</evidence>
<keyword evidence="1" id="KW-0732">Signal</keyword>
<dbReference type="InterPro" id="IPR003599">
    <property type="entry name" value="Ig_sub"/>
</dbReference>
<gene>
    <name evidence="3" type="ORF">BXY58_2150</name>
</gene>
<protein>
    <submittedName>
        <fullName evidence="3">Putative secreted protein (Por secretion system target)</fullName>
    </submittedName>
</protein>
<evidence type="ECO:0000259" key="2">
    <source>
        <dbReference type="SMART" id="SM00409"/>
    </source>
</evidence>
<evidence type="ECO:0000313" key="3">
    <source>
        <dbReference type="EMBL" id="RKE87269.1"/>
    </source>
</evidence>
<dbReference type="Proteomes" id="UP000285906">
    <property type="component" value="Unassembled WGS sequence"/>
</dbReference>
<comment type="caution">
    <text evidence="3">The sequence shown here is derived from an EMBL/GenBank/DDBJ whole genome shotgun (WGS) entry which is preliminary data.</text>
</comment>
<dbReference type="NCBIfam" id="TIGR04183">
    <property type="entry name" value="Por_Secre_tail"/>
    <property type="match status" value="1"/>
</dbReference>
<dbReference type="SMART" id="SM00409">
    <property type="entry name" value="IG"/>
    <property type="match status" value="4"/>
</dbReference>
<dbReference type="Gene3D" id="2.60.40.10">
    <property type="entry name" value="Immunoglobulins"/>
    <property type="match status" value="4"/>
</dbReference>
<dbReference type="InterPro" id="IPR026444">
    <property type="entry name" value="Secre_tail"/>
</dbReference>
<organism evidence="3 4">
    <name type="scientific">Epilithonimonas arachidiradicis</name>
    <dbReference type="NCBI Taxonomy" id="1617282"/>
    <lineage>
        <taxon>Bacteria</taxon>
        <taxon>Pseudomonadati</taxon>
        <taxon>Bacteroidota</taxon>
        <taxon>Flavobacteriia</taxon>
        <taxon>Flavobacteriales</taxon>
        <taxon>Weeksellaceae</taxon>
        <taxon>Chryseobacterium group</taxon>
        <taxon>Epilithonimonas</taxon>
    </lineage>
</organism>
<feature type="domain" description="Immunoglobulin" evidence="2">
    <location>
        <begin position="505"/>
        <end position="591"/>
    </location>
</feature>
<dbReference type="AlphaFoldDB" id="A0A420D8V1"/>
<dbReference type="InterPro" id="IPR013783">
    <property type="entry name" value="Ig-like_fold"/>
</dbReference>
<feature type="domain" description="Immunoglobulin" evidence="2">
    <location>
        <begin position="315"/>
        <end position="401"/>
    </location>
</feature>
<proteinExistence type="predicted"/>
<name>A0A420D8V1_9FLAO</name>
<dbReference type="OrthoDB" id="9805017at2"/>
<accession>A0A420D8V1</accession>
<reference evidence="3 4" key="1">
    <citation type="submission" date="2018-09" db="EMBL/GenBank/DDBJ databases">
        <title>Genomic Encyclopedia of Archaeal and Bacterial Type Strains, Phase II (KMG-II): from individual species to whole genera.</title>
        <authorList>
            <person name="Goeker M."/>
        </authorList>
    </citation>
    <scope>NUCLEOTIDE SEQUENCE [LARGE SCALE GENOMIC DNA]</scope>
    <source>
        <strain evidence="3 4">DSM 27620</strain>
    </source>
</reference>
<evidence type="ECO:0000313" key="4">
    <source>
        <dbReference type="Proteomes" id="UP000285906"/>
    </source>
</evidence>
<dbReference type="Pfam" id="PF18962">
    <property type="entry name" value="Por_Secre_tail"/>
    <property type="match status" value="1"/>
</dbReference>
<sequence length="849" mass="87967">MRKFYPSPSDTLKLSELQFQRKFLLDYIKSSINSIKRASFILILLILFFTNFAKSQTILSPGDILITSFDASKPVADDKFSFVSLKDLQPNTVIYFTDRGYYGGSSWQAANGSTEGAIEWHLGSDIVAAGTEVVIQGLSAKVNGAAKGTVSSVPGSNVSGLSLSQPSGDQIIIFQGGGGNPAAGTMVGGFHYNYCPNGYYASFTTDNGWDNIGSGSSCSQSPSSSNMPPGLTSESTFWIGFYKPTAPQQDIMSYTRGQFNGNGAPFTSLAALKAAIQNRNNWIATKATDLSTPINVPTGISYYTSCTAPTFTFQPSNGTICSGSNTGFTATASNATGYQWQVNTGAGFNNISDNATYSGATTTTLIITGATSAMNGYLYRVVATGACTPNATSTSASLTVNASPAITSQPGAATICSGANTTFTATASNATGYRWQVDQGAGFNNISNNATYSGSTTATLTITGATSAMNGYLYRVVATGACTPNATSTSASLTVNASPAITSQPGAATICAGANTTFTATASNATGYQWQVDQGAGFTNISNGGFYSGATTAILTITGATSAMNGYLYRVVATGVCTPNATSTSASLTVNASPAITSQPGAATICAGANTTFTATASNATGYQWQVDQGAGFNNISNNATYSGSTTATLTITGATSAMNGYLYRVVVSGACTPAVTSNAASLAISTTQAPTGASVQSFEAGDALNVLVVNGQNIKWYATENNAATHTDPLPSTTSIVNNTIYYATQTFNGCESSAALAIKAYNETLGANDIKKSVTINIYPNPAKEVLHFSGKDKINKIVILSIDGKKVSEKTMNSERKLNIHTLIQGTYLLNIFTDNGVQTIKFIKN</sequence>
<feature type="domain" description="Immunoglobulin" evidence="2">
    <location>
        <begin position="410"/>
        <end position="496"/>
    </location>
</feature>
<dbReference type="EMBL" id="RAQH01000005">
    <property type="protein sequence ID" value="RKE87269.1"/>
    <property type="molecule type" value="Genomic_DNA"/>
</dbReference>